<dbReference type="InterPro" id="IPR053207">
    <property type="entry name" value="Non-NMDA_GluR_Accessory"/>
</dbReference>
<dbReference type="CDD" id="cd00041">
    <property type="entry name" value="CUB"/>
    <property type="match status" value="1"/>
</dbReference>
<dbReference type="InterPro" id="IPR000859">
    <property type="entry name" value="CUB_dom"/>
</dbReference>
<dbReference type="PANTHER" id="PTHR47537:SF2">
    <property type="entry name" value="CUBILIN"/>
    <property type="match status" value="1"/>
</dbReference>
<dbReference type="Proteomes" id="UP000549394">
    <property type="component" value="Unassembled WGS sequence"/>
</dbReference>
<dbReference type="CDD" id="cd00112">
    <property type="entry name" value="LDLa"/>
    <property type="match status" value="1"/>
</dbReference>
<evidence type="ECO:0000256" key="4">
    <source>
        <dbReference type="SAM" id="Phobius"/>
    </source>
</evidence>
<evidence type="ECO:0000256" key="2">
    <source>
        <dbReference type="PROSITE-ProRule" id="PRU00059"/>
    </source>
</evidence>
<dbReference type="InterPro" id="IPR002172">
    <property type="entry name" value="LDrepeatLR_classA_rpt"/>
</dbReference>
<name>A0A7I8VUZ4_9ANNE</name>
<dbReference type="InterPro" id="IPR035914">
    <property type="entry name" value="Sperma_CUB_dom_sf"/>
</dbReference>
<proteinExistence type="predicted"/>
<keyword evidence="4" id="KW-0472">Membrane</keyword>
<keyword evidence="4" id="KW-1133">Transmembrane helix</keyword>
<gene>
    <name evidence="6" type="ORF">DGYR_LOCUS7985</name>
</gene>
<dbReference type="PANTHER" id="PTHR47537">
    <property type="entry name" value="CUBILIN"/>
    <property type="match status" value="1"/>
</dbReference>
<evidence type="ECO:0000313" key="6">
    <source>
        <dbReference type="EMBL" id="CAD5119797.1"/>
    </source>
</evidence>
<dbReference type="Gene3D" id="2.60.120.290">
    <property type="entry name" value="Spermadhesin, CUB domain"/>
    <property type="match status" value="1"/>
</dbReference>
<organism evidence="6 7">
    <name type="scientific">Dimorphilus gyrociliatus</name>
    <dbReference type="NCBI Taxonomy" id="2664684"/>
    <lineage>
        <taxon>Eukaryota</taxon>
        <taxon>Metazoa</taxon>
        <taxon>Spiralia</taxon>
        <taxon>Lophotrochozoa</taxon>
        <taxon>Annelida</taxon>
        <taxon>Polychaeta</taxon>
        <taxon>Polychaeta incertae sedis</taxon>
        <taxon>Dinophilidae</taxon>
        <taxon>Dimorphilus</taxon>
    </lineage>
</organism>
<comment type="caution">
    <text evidence="2">Lacks conserved residue(s) required for the propagation of feature annotation.</text>
</comment>
<dbReference type="PROSITE" id="PS01180">
    <property type="entry name" value="CUB"/>
    <property type="match status" value="1"/>
</dbReference>
<dbReference type="SMART" id="SM00042">
    <property type="entry name" value="CUB"/>
    <property type="match status" value="1"/>
</dbReference>
<dbReference type="SMART" id="SM00192">
    <property type="entry name" value="LDLa"/>
    <property type="match status" value="1"/>
</dbReference>
<feature type="transmembrane region" description="Helical" evidence="4">
    <location>
        <begin position="197"/>
        <end position="220"/>
    </location>
</feature>
<feature type="domain" description="CUB" evidence="5">
    <location>
        <begin position="14"/>
        <end position="133"/>
    </location>
</feature>
<evidence type="ECO:0000256" key="1">
    <source>
        <dbReference type="ARBA" id="ARBA00023157"/>
    </source>
</evidence>
<evidence type="ECO:0000259" key="5">
    <source>
        <dbReference type="PROSITE" id="PS01180"/>
    </source>
</evidence>
<keyword evidence="4" id="KW-0812">Transmembrane</keyword>
<feature type="region of interest" description="Disordered" evidence="3">
    <location>
        <begin position="290"/>
        <end position="309"/>
    </location>
</feature>
<evidence type="ECO:0000256" key="3">
    <source>
        <dbReference type="SAM" id="MobiDB-lite"/>
    </source>
</evidence>
<reference evidence="6 7" key="1">
    <citation type="submission" date="2020-08" db="EMBL/GenBank/DDBJ databases">
        <authorList>
            <person name="Hejnol A."/>
        </authorList>
    </citation>
    <scope>NUCLEOTIDE SEQUENCE [LARGE SCALE GENOMIC DNA]</scope>
</reference>
<accession>A0A7I8VUZ4</accession>
<keyword evidence="7" id="KW-1185">Reference proteome</keyword>
<dbReference type="EMBL" id="CAJFCJ010000011">
    <property type="protein sequence ID" value="CAD5119797.1"/>
    <property type="molecule type" value="Genomic_DNA"/>
</dbReference>
<evidence type="ECO:0000313" key="7">
    <source>
        <dbReference type="Proteomes" id="UP000549394"/>
    </source>
</evidence>
<dbReference type="SUPFAM" id="SSF57424">
    <property type="entry name" value="LDL receptor-like module"/>
    <property type="match status" value="1"/>
</dbReference>
<dbReference type="Pfam" id="PF00431">
    <property type="entry name" value="CUB"/>
    <property type="match status" value="1"/>
</dbReference>
<keyword evidence="1" id="KW-1015">Disulfide bond</keyword>
<dbReference type="InterPro" id="IPR036055">
    <property type="entry name" value="LDL_receptor-like_sf"/>
</dbReference>
<dbReference type="GO" id="GO:0005886">
    <property type="term" value="C:plasma membrane"/>
    <property type="evidence" value="ECO:0007669"/>
    <property type="project" value="TreeGrafter"/>
</dbReference>
<protein>
    <submittedName>
        <fullName evidence="6">DgyrCDS8384</fullName>
    </submittedName>
</protein>
<dbReference type="AlphaFoldDB" id="A0A7I8VUZ4"/>
<dbReference type="Gene3D" id="4.10.400.10">
    <property type="entry name" value="Low-density Lipoprotein Receptor"/>
    <property type="match status" value="1"/>
</dbReference>
<comment type="caution">
    <text evidence="6">The sequence shown here is derived from an EMBL/GenBank/DDBJ whole genome shotgun (WGS) entry which is preliminary data.</text>
</comment>
<dbReference type="OrthoDB" id="8187887at2759"/>
<sequence length="338" mass="37893">MPLVSSKYKHDEICSKAVKVGGGGVITSPFYPEQSSFKTLECMWKIIAEKNHQILLNVVDIDFGNYRCLEAYIDIYDEGLMLKDSRKRLCDKKKDIKEIRTRTGRAYVRLFINGSKVQHNEPIKGFKIVWTGVKSQITDYNENKCDGFLCKGVELCTPGDILCTYPKSYYCIDKSLRCNGVIHCGLDDNSDEDGCNTLLYCLLAGGAVIFIVFTISIATFRARQNRKMKSNLRNGKLNKKPDRSPIKAGTGYEQPPSYCFVSTSTSQYQKRSTVDTTVKANGDVFFSPAKKVRTVGPPPPRPGRGSNNYDCPEYQTLTKMKNDGTIAEVNESCTHSIV</sequence>
<dbReference type="SUPFAM" id="SSF49854">
    <property type="entry name" value="Spermadhesin, CUB domain"/>
    <property type="match status" value="1"/>
</dbReference>